<keyword evidence="4" id="KW-1185">Reference proteome</keyword>
<dbReference type="PANTHER" id="PTHR48081:SF3">
    <property type="entry name" value="ALPHA_BETA HYDROLASE FOLD-3 DOMAIN-CONTAINING PROTEIN"/>
    <property type="match status" value="1"/>
</dbReference>
<name>A0AAW0YUJ4_9TREE</name>
<gene>
    <name evidence="3" type="ORF">IAR55_006003</name>
</gene>
<dbReference type="GO" id="GO:0016787">
    <property type="term" value="F:hydrolase activity"/>
    <property type="evidence" value="ECO:0007669"/>
    <property type="project" value="UniProtKB-KW"/>
</dbReference>
<evidence type="ECO:0000259" key="2">
    <source>
        <dbReference type="Pfam" id="PF20434"/>
    </source>
</evidence>
<dbReference type="Pfam" id="PF20434">
    <property type="entry name" value="BD-FAE"/>
    <property type="match status" value="1"/>
</dbReference>
<dbReference type="Gene3D" id="3.40.50.1820">
    <property type="entry name" value="alpha/beta hydrolase"/>
    <property type="match status" value="1"/>
</dbReference>
<feature type="domain" description="BD-FAE-like" evidence="2">
    <location>
        <begin position="30"/>
        <end position="267"/>
    </location>
</feature>
<dbReference type="GeneID" id="92183261"/>
<evidence type="ECO:0000313" key="4">
    <source>
        <dbReference type="Proteomes" id="UP001388673"/>
    </source>
</evidence>
<evidence type="ECO:0000256" key="1">
    <source>
        <dbReference type="ARBA" id="ARBA00022801"/>
    </source>
</evidence>
<dbReference type="InterPro" id="IPR050300">
    <property type="entry name" value="GDXG_lipolytic_enzyme"/>
</dbReference>
<dbReference type="PANTHER" id="PTHR48081">
    <property type="entry name" value="AB HYDROLASE SUPERFAMILY PROTEIN C4A8.06C"/>
    <property type="match status" value="1"/>
</dbReference>
<proteinExistence type="predicted"/>
<protein>
    <recommendedName>
        <fullName evidence="2">BD-FAE-like domain-containing protein</fullName>
    </recommendedName>
</protein>
<dbReference type="RefSeq" id="XP_066800098.1">
    <property type="nucleotide sequence ID" value="XM_066949090.1"/>
</dbReference>
<reference evidence="3 4" key="1">
    <citation type="journal article" date="2024" name="bioRxiv">
        <title>Comparative genomics of Cryptococcus and Kwoniella reveals pathogenesis evolution and contrasting karyotype dynamics via intercentromeric recombination or chromosome fusion.</title>
        <authorList>
            <person name="Coelho M.A."/>
            <person name="David-Palma M."/>
            <person name="Shea T."/>
            <person name="Bowers K."/>
            <person name="McGinley-Smith S."/>
            <person name="Mohammad A.W."/>
            <person name="Gnirke A."/>
            <person name="Yurkov A.M."/>
            <person name="Nowrousian M."/>
            <person name="Sun S."/>
            <person name="Cuomo C.A."/>
            <person name="Heitman J."/>
        </authorList>
    </citation>
    <scope>NUCLEOTIDE SEQUENCE [LARGE SCALE GENOMIC DNA]</scope>
    <source>
        <strain evidence="3 4">CBS 13917</strain>
    </source>
</reference>
<evidence type="ECO:0000313" key="3">
    <source>
        <dbReference type="EMBL" id="KAK8845290.1"/>
    </source>
</evidence>
<accession>A0AAW0YUJ4</accession>
<dbReference type="InterPro" id="IPR049492">
    <property type="entry name" value="BD-FAE-like_dom"/>
</dbReference>
<dbReference type="EMBL" id="JBCAWK010000012">
    <property type="protein sequence ID" value="KAK8845290.1"/>
    <property type="molecule type" value="Genomic_DNA"/>
</dbReference>
<comment type="caution">
    <text evidence="3">The sequence shown here is derived from an EMBL/GenBank/DDBJ whole genome shotgun (WGS) entry which is preliminary data.</text>
</comment>
<sequence length="309" mass="33435">MSAPETKTAVYSTVDGLDIALDYTLPTGASPEKKAPILIWFHGGGLLQGTRKGIWPHLRNAPAKHGLCLVSADYRLAPQTRLPGIMADLVAVMKFLRSPDFAALTGDSVDQGKIVVSGGSAGGWLALLIGSGVGFEACGLDAPEKPLGIAPIYPISDLLDPFWTTKQHPVSYFPRIIDRSELEAYLDPRAAPTSFSTLDSPRSVFYHYMVQEGILQDLLLEGTGIDPKEFSIAPAIASGKATVPPTYITHGSIDDKVPIRQSEDVVEACKAKNLPVIFDPIEGADHLFDMSDKYTMDKMYDFIDSLVTK</sequence>
<organism evidence="3 4">
    <name type="scientific">Kwoniella newhampshirensis</name>
    <dbReference type="NCBI Taxonomy" id="1651941"/>
    <lineage>
        <taxon>Eukaryota</taxon>
        <taxon>Fungi</taxon>
        <taxon>Dikarya</taxon>
        <taxon>Basidiomycota</taxon>
        <taxon>Agaricomycotina</taxon>
        <taxon>Tremellomycetes</taxon>
        <taxon>Tremellales</taxon>
        <taxon>Cryptococcaceae</taxon>
        <taxon>Kwoniella</taxon>
    </lineage>
</organism>
<dbReference type="InterPro" id="IPR029058">
    <property type="entry name" value="AB_hydrolase_fold"/>
</dbReference>
<dbReference type="AlphaFoldDB" id="A0AAW0YUJ4"/>
<dbReference type="Proteomes" id="UP001388673">
    <property type="component" value="Unassembled WGS sequence"/>
</dbReference>
<keyword evidence="1" id="KW-0378">Hydrolase</keyword>
<dbReference type="KEGG" id="kne:92183261"/>
<dbReference type="SUPFAM" id="SSF53474">
    <property type="entry name" value="alpha/beta-Hydrolases"/>
    <property type="match status" value="1"/>
</dbReference>